<comment type="caution">
    <text evidence="4">The sequence shown here is derived from an EMBL/GenBank/DDBJ whole genome shotgun (WGS) entry which is preliminary data.</text>
</comment>
<dbReference type="Pfam" id="PF16344">
    <property type="entry name" value="FecR_C"/>
    <property type="match status" value="1"/>
</dbReference>
<evidence type="ECO:0000313" key="5">
    <source>
        <dbReference type="Proteomes" id="UP000245627"/>
    </source>
</evidence>
<protein>
    <submittedName>
        <fullName evidence="4">Uncharacterized protein</fullName>
    </submittedName>
</protein>
<reference evidence="4 5" key="1">
    <citation type="submission" date="2018-04" db="EMBL/GenBank/DDBJ databases">
        <title>Sphingobacterium cortibacter sp. nov.</title>
        <authorList>
            <person name="Li Y."/>
        </authorList>
    </citation>
    <scope>NUCLEOTIDE SEQUENCE [LARGE SCALE GENOMIC DNA]</scope>
    <source>
        <strain evidence="4 5">2c-3</strain>
    </source>
</reference>
<name>A0A2T8HIA6_9SPHI</name>
<sequence>MSKQSPELQQLIQRYLEGKCTAEEKVQLQHWIASLKVSDKSATTEDLLQLRNRIDRITQPNEVRVKRIQWPTKYVAAAALLCIGVASFFVLRHDLGNKHPAVTQLLASKFSDDVNRLRVYHNHGTDNRSVMLSDGTNVTLTPQSSIHFLDNFEVDNRQVTLCGKARFDVAKDASRPFSVITGNIHTTALGTVFWVTRLREESLPIVELLSGKVAITKNSSLGNRELLVALNPGDSWDSKGLHLAPNILPTPKASRKKETAQEVEVIMLAFHHTPLKEVFDTLSAHFQTQFSYTESDLEGMTFYGNYTDKVVLDDIIKHIMLTHEIQINYQEDTATYAVSLSSNFQTNDQI</sequence>
<evidence type="ECO:0000256" key="1">
    <source>
        <dbReference type="SAM" id="Phobius"/>
    </source>
</evidence>
<dbReference type="EMBL" id="QDKG01000003">
    <property type="protein sequence ID" value="PVH25161.1"/>
    <property type="molecule type" value="Genomic_DNA"/>
</dbReference>
<dbReference type="Gene3D" id="3.55.50.30">
    <property type="match status" value="1"/>
</dbReference>
<evidence type="ECO:0000313" key="4">
    <source>
        <dbReference type="EMBL" id="PVH25161.1"/>
    </source>
</evidence>
<evidence type="ECO:0000259" key="2">
    <source>
        <dbReference type="Pfam" id="PF04773"/>
    </source>
</evidence>
<feature type="transmembrane region" description="Helical" evidence="1">
    <location>
        <begin position="74"/>
        <end position="91"/>
    </location>
</feature>
<feature type="domain" description="Protein FecR C-terminal" evidence="3">
    <location>
        <begin position="268"/>
        <end position="333"/>
    </location>
</feature>
<dbReference type="InterPro" id="IPR032508">
    <property type="entry name" value="FecR_C"/>
</dbReference>
<proteinExistence type="predicted"/>
<dbReference type="AlphaFoldDB" id="A0A2T8HIA6"/>
<dbReference type="Pfam" id="PF04773">
    <property type="entry name" value="FecR"/>
    <property type="match status" value="1"/>
</dbReference>
<dbReference type="OrthoDB" id="934696at2"/>
<organism evidence="4 5">
    <name type="scientific">Sphingobacterium corticibacter</name>
    <dbReference type="NCBI Taxonomy" id="2171749"/>
    <lineage>
        <taxon>Bacteria</taxon>
        <taxon>Pseudomonadati</taxon>
        <taxon>Bacteroidota</taxon>
        <taxon>Sphingobacteriia</taxon>
        <taxon>Sphingobacteriales</taxon>
        <taxon>Sphingobacteriaceae</taxon>
        <taxon>Sphingobacterium</taxon>
    </lineage>
</organism>
<keyword evidence="5" id="KW-1185">Reference proteome</keyword>
<keyword evidence="1" id="KW-0812">Transmembrane</keyword>
<keyword evidence="1" id="KW-1133">Transmembrane helix</keyword>
<dbReference type="PIRSF" id="PIRSF018266">
    <property type="entry name" value="FecR"/>
    <property type="match status" value="1"/>
</dbReference>
<dbReference type="PANTHER" id="PTHR30273:SF2">
    <property type="entry name" value="PROTEIN FECR"/>
    <property type="match status" value="1"/>
</dbReference>
<dbReference type="Proteomes" id="UP000245627">
    <property type="component" value="Unassembled WGS sequence"/>
</dbReference>
<accession>A0A2T8HIA6</accession>
<dbReference type="RefSeq" id="WP_116775750.1">
    <property type="nucleotide sequence ID" value="NZ_QDKG01000003.1"/>
</dbReference>
<dbReference type="InterPro" id="IPR012373">
    <property type="entry name" value="Ferrdict_sens_TM"/>
</dbReference>
<dbReference type="Gene3D" id="2.60.120.1440">
    <property type="match status" value="1"/>
</dbReference>
<gene>
    <name evidence="4" type="ORF">DC487_09535</name>
</gene>
<evidence type="ECO:0000259" key="3">
    <source>
        <dbReference type="Pfam" id="PF16344"/>
    </source>
</evidence>
<feature type="domain" description="FecR protein" evidence="2">
    <location>
        <begin position="127"/>
        <end position="213"/>
    </location>
</feature>
<keyword evidence="1" id="KW-0472">Membrane</keyword>
<dbReference type="PANTHER" id="PTHR30273">
    <property type="entry name" value="PERIPLASMIC SIGNAL SENSOR AND SIGMA FACTOR ACTIVATOR FECR-RELATED"/>
    <property type="match status" value="1"/>
</dbReference>
<dbReference type="GO" id="GO:0016989">
    <property type="term" value="F:sigma factor antagonist activity"/>
    <property type="evidence" value="ECO:0007669"/>
    <property type="project" value="TreeGrafter"/>
</dbReference>
<dbReference type="InterPro" id="IPR006860">
    <property type="entry name" value="FecR"/>
</dbReference>